<dbReference type="SUPFAM" id="SSF82109">
    <property type="entry name" value="MIR domain"/>
    <property type="match status" value="1"/>
</dbReference>
<dbReference type="SMART" id="SM00472">
    <property type="entry name" value="MIR"/>
    <property type="match status" value="1"/>
</dbReference>
<name>A0A2N0NPP9_9GLOM</name>
<evidence type="ECO:0000259" key="2">
    <source>
        <dbReference type="PROSITE" id="PS50919"/>
    </source>
</evidence>
<dbReference type="Gene3D" id="2.80.10.50">
    <property type="match status" value="1"/>
</dbReference>
<dbReference type="VEuPathDB" id="FungiDB:RhiirFUN_012023"/>
<reference evidence="3 4" key="2">
    <citation type="submission" date="2017-09" db="EMBL/GenBank/DDBJ databases">
        <title>Extensive intraspecific genome diversity in a model arbuscular mycorrhizal fungus.</title>
        <authorList>
            <person name="Chen E.C."/>
            <person name="Morin E."/>
            <person name="Beaudet D."/>
            <person name="Noel J."/>
            <person name="Ndikumana S."/>
            <person name="Charron P."/>
            <person name="St-Onge C."/>
            <person name="Giorgi J."/>
            <person name="Grigoriev I.V."/>
            <person name="Roux C."/>
            <person name="Martin F.M."/>
            <person name="Corradi N."/>
        </authorList>
    </citation>
    <scope>NUCLEOTIDE SEQUENCE [LARGE SCALE GENOMIC DNA]</scope>
    <source>
        <strain evidence="3 4">A5</strain>
    </source>
</reference>
<proteinExistence type="predicted"/>
<dbReference type="InterPro" id="IPR036300">
    <property type="entry name" value="MIR_dom_sf"/>
</dbReference>
<evidence type="ECO:0000256" key="1">
    <source>
        <dbReference type="ARBA" id="ARBA00022737"/>
    </source>
</evidence>
<dbReference type="InterPro" id="IPR016093">
    <property type="entry name" value="MIR_motif"/>
</dbReference>
<accession>A0A2N0NPP9</accession>
<sequence length="313" mass="36860">MDIPKYNGNIHPDEWINDIQKFRYIWKLDYKEFLKIAISLVDPTIKLPAEISNIEELRNALKDNISFAVFKNTNKRKLQLLKYIPESRGGDTSKFISNFLKLCYNAEINDIEEQKNYLCKSLPMNEYFSNEFYTKMKNVNSLNELIKKFEDIAVEESNLIKNYSIVALKHVTTGKYLSSAENFNYTTGSCTQLVFAGSPVPDSNSLWKIKFVKCNNTYNFRYQQYWNENWKFNDSKLENRQGYLKSNDIINLSIKKSYDDNKVEFLRSHDIQFTIGNDTFQEVVCHNERLGGNDEWCIELIKQNVWTIDTLHD</sequence>
<reference evidence="3 4" key="1">
    <citation type="submission" date="2016-04" db="EMBL/GenBank/DDBJ databases">
        <title>Genome analyses suggest a sexual origin of heterokaryosis in a supposedly ancient asexual fungus.</title>
        <authorList>
            <person name="Ropars J."/>
            <person name="Sedzielewska K."/>
            <person name="Noel J."/>
            <person name="Charron P."/>
            <person name="Farinelli L."/>
            <person name="Marton T."/>
            <person name="Kruger M."/>
            <person name="Pelin A."/>
            <person name="Brachmann A."/>
            <person name="Corradi N."/>
        </authorList>
    </citation>
    <scope>NUCLEOTIDE SEQUENCE [LARGE SCALE GENOMIC DNA]</scope>
    <source>
        <strain evidence="3 4">A5</strain>
    </source>
</reference>
<gene>
    <name evidence="3" type="ORF">RhiirA5_506930</name>
</gene>
<dbReference type="PROSITE" id="PS50919">
    <property type="entry name" value="MIR"/>
    <property type="match status" value="1"/>
</dbReference>
<comment type="caution">
    <text evidence="3">The sequence shown here is derived from an EMBL/GenBank/DDBJ whole genome shotgun (WGS) entry which is preliminary data.</text>
</comment>
<dbReference type="VEuPathDB" id="FungiDB:RhiirA1_536229"/>
<dbReference type="EMBL" id="LLXJ01003821">
    <property type="protein sequence ID" value="PKB96526.1"/>
    <property type="molecule type" value="Genomic_DNA"/>
</dbReference>
<evidence type="ECO:0000313" key="4">
    <source>
        <dbReference type="Proteomes" id="UP000232722"/>
    </source>
</evidence>
<organism evidence="3 4">
    <name type="scientific">Rhizophagus irregularis</name>
    <dbReference type="NCBI Taxonomy" id="588596"/>
    <lineage>
        <taxon>Eukaryota</taxon>
        <taxon>Fungi</taxon>
        <taxon>Fungi incertae sedis</taxon>
        <taxon>Mucoromycota</taxon>
        <taxon>Glomeromycotina</taxon>
        <taxon>Glomeromycetes</taxon>
        <taxon>Glomerales</taxon>
        <taxon>Glomeraceae</taxon>
        <taxon>Rhizophagus</taxon>
    </lineage>
</organism>
<evidence type="ECO:0000313" key="3">
    <source>
        <dbReference type="EMBL" id="PKB96526.1"/>
    </source>
</evidence>
<feature type="domain" description="MIR" evidence="2">
    <location>
        <begin position="157"/>
        <end position="212"/>
    </location>
</feature>
<protein>
    <recommendedName>
        <fullName evidence="2">MIR domain-containing protein</fullName>
    </recommendedName>
</protein>
<dbReference type="AlphaFoldDB" id="A0A2N0NPP9"/>
<dbReference type="Proteomes" id="UP000232722">
    <property type="component" value="Unassembled WGS sequence"/>
</dbReference>
<dbReference type="VEuPathDB" id="FungiDB:FUN_014849"/>
<keyword evidence="1" id="KW-0677">Repeat</keyword>